<proteinExistence type="predicted"/>
<keyword evidence="1" id="KW-0812">Transmembrane</keyword>
<dbReference type="AlphaFoldDB" id="A0A6P1NG08"/>
<sequence length="109" mass="12772">MKMIIFIKRAFSAILPPSLFILMTGYFIWNALHGNHGIKAYQTQLKLEHQAELALEDAHKEQNIWKRRVTALSENALDKDLLDERSRTMLNMSEKNDIIVPYSEHDKLY</sequence>
<reference evidence="2 3" key="1">
    <citation type="submission" date="2020-01" db="EMBL/GenBank/DDBJ databases">
        <title>Genome sequencing of strain KACC 21507.</title>
        <authorList>
            <person name="Heo J."/>
            <person name="Kim S.-J."/>
            <person name="Kim J.-S."/>
            <person name="Hong S.-B."/>
            <person name="Kwon S.-W."/>
        </authorList>
    </citation>
    <scope>NUCLEOTIDE SEQUENCE [LARGE SCALE GENOMIC DNA]</scope>
    <source>
        <strain evidence="2 3">KACC 21507</strain>
    </source>
</reference>
<dbReference type="EMBL" id="CP047652">
    <property type="protein sequence ID" value="QHI95460.1"/>
    <property type="molecule type" value="Genomic_DNA"/>
</dbReference>
<dbReference type="Proteomes" id="UP000463975">
    <property type="component" value="Chromosome"/>
</dbReference>
<dbReference type="Pfam" id="PF04977">
    <property type="entry name" value="DivIC"/>
    <property type="match status" value="1"/>
</dbReference>
<evidence type="ECO:0000313" key="2">
    <source>
        <dbReference type="EMBL" id="QHI95460.1"/>
    </source>
</evidence>
<gene>
    <name evidence="2" type="ORF">GT348_03530</name>
</gene>
<keyword evidence="1" id="KW-1133">Transmembrane helix</keyword>
<organism evidence="2 3">
    <name type="scientific">Aristophania vespae</name>
    <dbReference type="NCBI Taxonomy" id="2697033"/>
    <lineage>
        <taxon>Bacteria</taxon>
        <taxon>Pseudomonadati</taxon>
        <taxon>Pseudomonadota</taxon>
        <taxon>Alphaproteobacteria</taxon>
        <taxon>Acetobacterales</taxon>
        <taxon>Acetobacteraceae</taxon>
        <taxon>Aristophania</taxon>
    </lineage>
</organism>
<name>A0A6P1NG08_9PROT</name>
<dbReference type="RefSeq" id="WP_160618537.1">
    <property type="nucleotide sequence ID" value="NZ_CP047652.1"/>
</dbReference>
<evidence type="ECO:0000313" key="3">
    <source>
        <dbReference type="Proteomes" id="UP000463975"/>
    </source>
</evidence>
<dbReference type="InterPro" id="IPR007060">
    <property type="entry name" value="FtsL/DivIC"/>
</dbReference>
<protein>
    <submittedName>
        <fullName evidence="2">Septation inhibitor protein</fullName>
    </submittedName>
</protein>
<keyword evidence="3" id="KW-1185">Reference proteome</keyword>
<dbReference type="KEGG" id="bomb:GT348_03530"/>
<evidence type="ECO:0000256" key="1">
    <source>
        <dbReference type="SAM" id="Phobius"/>
    </source>
</evidence>
<feature type="transmembrane region" description="Helical" evidence="1">
    <location>
        <begin position="12"/>
        <end position="29"/>
    </location>
</feature>
<accession>A0A6P1NG08</accession>
<keyword evidence="1" id="KW-0472">Membrane</keyword>